<feature type="region of interest" description="Disordered" evidence="1">
    <location>
        <begin position="48"/>
        <end position="73"/>
    </location>
</feature>
<evidence type="ECO:0000313" key="2">
    <source>
        <dbReference type="EMBL" id="KIH98741.1"/>
    </source>
</evidence>
<organism evidence="2 3">
    <name type="scientific">Streptomonospora alba</name>
    <dbReference type="NCBI Taxonomy" id="183763"/>
    <lineage>
        <taxon>Bacteria</taxon>
        <taxon>Bacillati</taxon>
        <taxon>Actinomycetota</taxon>
        <taxon>Actinomycetes</taxon>
        <taxon>Streptosporangiales</taxon>
        <taxon>Nocardiopsidaceae</taxon>
        <taxon>Streptomonospora</taxon>
    </lineage>
</organism>
<comment type="caution">
    <text evidence="2">The sequence shown here is derived from an EMBL/GenBank/DDBJ whole genome shotgun (WGS) entry which is preliminary data.</text>
</comment>
<dbReference type="Proteomes" id="UP000031675">
    <property type="component" value="Unassembled WGS sequence"/>
</dbReference>
<evidence type="ECO:0000256" key="1">
    <source>
        <dbReference type="SAM" id="MobiDB-lite"/>
    </source>
</evidence>
<evidence type="ECO:0000313" key="3">
    <source>
        <dbReference type="Proteomes" id="UP000031675"/>
    </source>
</evidence>
<reference evidence="3" key="1">
    <citation type="journal article" date="2015" name="Chem. Biol.">
        <title>Structure, bioactivity, and resistance mechanism of streptomonomicin, an unusual lasso Peptide from an understudied halophilic actinomycete.</title>
        <authorList>
            <person name="Metelev M."/>
            <person name="Tietz J.I."/>
            <person name="Melby J.O."/>
            <person name="Blair P.M."/>
            <person name="Zhu L."/>
            <person name="Livnat I."/>
            <person name="Severinov K."/>
            <person name="Mitchell D.A."/>
        </authorList>
    </citation>
    <scope>NUCLEOTIDE SEQUENCE [LARGE SCALE GENOMIC DNA]</scope>
    <source>
        <strain evidence="3">YIM 90003</strain>
    </source>
</reference>
<proteinExistence type="predicted"/>
<accession>A0A0C2JBC0</accession>
<dbReference type="EMBL" id="JROO01000020">
    <property type="protein sequence ID" value="KIH98741.1"/>
    <property type="molecule type" value="Genomic_DNA"/>
</dbReference>
<feature type="compositionally biased region" description="Acidic residues" evidence="1">
    <location>
        <begin position="9"/>
        <end position="20"/>
    </location>
</feature>
<feature type="region of interest" description="Disordered" evidence="1">
    <location>
        <begin position="265"/>
        <end position="302"/>
    </location>
</feature>
<keyword evidence="3" id="KW-1185">Reference proteome</keyword>
<name>A0A0C2JBC0_9ACTN</name>
<gene>
    <name evidence="2" type="ORF">LP52_11435</name>
</gene>
<sequence>MLEVRPEEAEPVEGDPEPDPVADLSAESAEALTVDVSPGVLVDLSAAAPPDPVPGFAAPPFAESALPDADDEPGAVSDFVLEASAFRPPAALPEPFPAEGELSAAPPVVAVSAAVVFAELVESADFVELAEPPEAVDFAAPSEPVESLLSAELPAPVESSAAAFALCSLAASVAAASFPSFDAPPAAVPEDAEEAALGPPFFAFSVAPLSLFEPAESPLSGFALSDFPPVFADPVPPEPDPCFAESLFDPADGFRSSCFDRSDAPVLPLPPFDAPEEPEEPLDASPEDPAEVSPPWSRAVAA</sequence>
<protein>
    <submittedName>
        <fullName evidence="2">Uncharacterized protein</fullName>
    </submittedName>
</protein>
<feature type="compositionally biased region" description="Acidic residues" evidence="1">
    <location>
        <begin position="274"/>
        <end position="290"/>
    </location>
</feature>
<feature type="region of interest" description="Disordered" evidence="1">
    <location>
        <begin position="1"/>
        <end position="28"/>
    </location>
</feature>
<dbReference type="AlphaFoldDB" id="A0A0C2JBC0"/>